<keyword evidence="2" id="KW-0472">Membrane</keyword>
<feature type="region of interest" description="Disordered" evidence="1">
    <location>
        <begin position="68"/>
        <end position="120"/>
    </location>
</feature>
<comment type="caution">
    <text evidence="3">The sequence shown here is derived from an EMBL/GenBank/DDBJ whole genome shotgun (WGS) entry which is preliminary data.</text>
</comment>
<evidence type="ECO:0000256" key="2">
    <source>
        <dbReference type="SAM" id="Phobius"/>
    </source>
</evidence>
<dbReference type="AlphaFoldDB" id="A0AA38NXP4"/>
<name>A0AA38NXP4_9AGAR</name>
<dbReference type="Proteomes" id="UP001163846">
    <property type="component" value="Unassembled WGS sequence"/>
</dbReference>
<feature type="transmembrane region" description="Helical" evidence="2">
    <location>
        <begin position="602"/>
        <end position="622"/>
    </location>
</feature>
<dbReference type="EMBL" id="MU806962">
    <property type="protein sequence ID" value="KAJ3832431.1"/>
    <property type="molecule type" value="Genomic_DNA"/>
</dbReference>
<feature type="transmembrane region" description="Helical" evidence="2">
    <location>
        <begin position="572"/>
        <end position="590"/>
    </location>
</feature>
<keyword evidence="4" id="KW-1185">Reference proteome</keyword>
<evidence type="ECO:0000313" key="3">
    <source>
        <dbReference type="EMBL" id="KAJ3832431.1"/>
    </source>
</evidence>
<proteinExistence type="predicted"/>
<accession>A0AA38NXP4</accession>
<feature type="region of interest" description="Disordered" evidence="1">
    <location>
        <begin position="650"/>
        <end position="669"/>
    </location>
</feature>
<feature type="transmembrane region" description="Helical" evidence="2">
    <location>
        <begin position="511"/>
        <end position="533"/>
    </location>
</feature>
<sequence>MKLLQSIVKLFQRLYSTIGKPTQKFTIQCIYALFNFLRRFYKKQSRQKENTTVTTSLEGTVSATHRMPVQNSLHPHPSSGPNTSALSQDVSTSSIHTDETASQSSQPLFAQLPGSSSLNESEQPFEVVSRSWATPDTEINSPIPLPYKKFHPISPDSLSLFNIFKKPTEVISYTIAPQTRSFEPKRFDGWECKVHPEGGWYYIYKGKYYTNRVVMNTFTQDCIMTCIDDFDRITRSCNIQISSKVNAVFNLHQDPSNPRSYLCDYYIADHDTCIIFWLQRVEAGKVIQYWKSVGGSIYPAHIKHAIVSLYWVHCILYPSSCSGYFTPKALNEGREFLCQKIDETIQGVDKIKLGYKMDQLKEMIFLINNIPSGAHAFIRKSTLGLENPGAAGIVIYSRMMYSFELVTFRNIYTNPSYMNTTDRGENLCYSWWLKCLSYAMFSTPDIYHQLLLDIGGSGFLLESSWLEFIQSLKDELQQIILFNTVLLNADIAFLAIQSIDNSSNLPKRSPAQIACFLSIVACFGSIILGLILVRTHYAKTTGDKAVKFLEPWTSGQFGFGLLAFLYSVPYALLLWGVIGFLVAFSFMCYTNSNVFVRSLMSVAWLVIITLCLWSVALLADWGQYPGVKLFWSYASRMWHLLLSGLRQPMSQGGAGNQPPVESHNLDTQV</sequence>
<keyword evidence="2" id="KW-0812">Transmembrane</keyword>
<feature type="transmembrane region" description="Helical" evidence="2">
    <location>
        <begin position="545"/>
        <end position="566"/>
    </location>
</feature>
<evidence type="ECO:0000256" key="1">
    <source>
        <dbReference type="SAM" id="MobiDB-lite"/>
    </source>
</evidence>
<evidence type="ECO:0000313" key="4">
    <source>
        <dbReference type="Proteomes" id="UP001163846"/>
    </source>
</evidence>
<organism evidence="3 4">
    <name type="scientific">Lentinula raphanica</name>
    <dbReference type="NCBI Taxonomy" id="153919"/>
    <lineage>
        <taxon>Eukaryota</taxon>
        <taxon>Fungi</taxon>
        <taxon>Dikarya</taxon>
        <taxon>Basidiomycota</taxon>
        <taxon>Agaricomycotina</taxon>
        <taxon>Agaricomycetes</taxon>
        <taxon>Agaricomycetidae</taxon>
        <taxon>Agaricales</taxon>
        <taxon>Marasmiineae</taxon>
        <taxon>Omphalotaceae</taxon>
        <taxon>Lentinula</taxon>
    </lineage>
</organism>
<gene>
    <name evidence="3" type="ORF">F5878DRAFT_713728</name>
</gene>
<reference evidence="3" key="1">
    <citation type="submission" date="2022-08" db="EMBL/GenBank/DDBJ databases">
        <authorList>
            <consortium name="DOE Joint Genome Institute"/>
            <person name="Min B."/>
            <person name="Riley R."/>
            <person name="Sierra-Patev S."/>
            <person name="Naranjo-Ortiz M."/>
            <person name="Looney B."/>
            <person name="Konkel Z."/>
            <person name="Slot J.C."/>
            <person name="Sakamoto Y."/>
            <person name="Steenwyk J.L."/>
            <person name="Rokas A."/>
            <person name="Carro J."/>
            <person name="Camarero S."/>
            <person name="Ferreira P."/>
            <person name="Molpeceres G."/>
            <person name="Ruiz-Duenas F.J."/>
            <person name="Serrano A."/>
            <person name="Henrissat B."/>
            <person name="Drula E."/>
            <person name="Hughes K.W."/>
            <person name="Mata J.L."/>
            <person name="Ishikawa N.K."/>
            <person name="Vargas-Isla R."/>
            <person name="Ushijima S."/>
            <person name="Smith C.A."/>
            <person name="Ahrendt S."/>
            <person name="Andreopoulos W."/>
            <person name="He G."/>
            <person name="Labutti K."/>
            <person name="Lipzen A."/>
            <person name="Ng V."/>
            <person name="Sandor L."/>
            <person name="Barry K."/>
            <person name="Martinez A.T."/>
            <person name="Xiao Y."/>
            <person name="Gibbons J.G."/>
            <person name="Terashima K."/>
            <person name="Hibbett D.S."/>
            <person name="Grigoriev I.V."/>
        </authorList>
    </citation>
    <scope>NUCLEOTIDE SEQUENCE</scope>
    <source>
        <strain evidence="3">TFB9207</strain>
    </source>
</reference>
<protein>
    <submittedName>
        <fullName evidence="3">Uncharacterized protein</fullName>
    </submittedName>
</protein>
<keyword evidence="2" id="KW-1133">Transmembrane helix</keyword>